<dbReference type="RefSeq" id="WP_310587190.1">
    <property type="nucleotide sequence ID" value="NZ_JACHKT010000052.1"/>
</dbReference>
<feature type="domain" description="Gliding motility-associated protein GldM first immunoglobulin-like" evidence="3">
    <location>
        <begin position="225"/>
        <end position="326"/>
    </location>
</feature>
<comment type="caution">
    <text evidence="5">The sequence shown here is derived from an EMBL/GenBank/DDBJ whole genome shotgun (WGS) entry which is preliminary data.</text>
</comment>
<reference evidence="5 6" key="1">
    <citation type="submission" date="2020-08" db="EMBL/GenBank/DDBJ databases">
        <title>Functional genomics of gut bacteria from endangered species of beetles.</title>
        <authorList>
            <person name="Carlos-Shanley C."/>
        </authorList>
    </citation>
    <scope>NUCLEOTIDE SEQUENCE [LARGE SCALE GENOMIC DNA]</scope>
    <source>
        <strain evidence="5 6">S00070</strain>
    </source>
</reference>
<evidence type="ECO:0000259" key="3">
    <source>
        <dbReference type="Pfam" id="PF21601"/>
    </source>
</evidence>
<dbReference type="Pfam" id="PF12080">
    <property type="entry name" value="GldM_4th"/>
    <property type="match status" value="1"/>
</dbReference>
<dbReference type="InterPro" id="IPR048405">
    <property type="entry name" value="GldM_Ig-like-1"/>
</dbReference>
<feature type="domain" description="Gliding motility-associated protein GldM C-terminal" evidence="1">
    <location>
        <begin position="408"/>
        <end position="521"/>
    </location>
</feature>
<proteinExistence type="predicted"/>
<dbReference type="InterPro" id="IPR048406">
    <property type="entry name" value="GldM_Ig-like-2"/>
</dbReference>
<evidence type="ECO:0000259" key="1">
    <source>
        <dbReference type="Pfam" id="PF12080"/>
    </source>
</evidence>
<evidence type="ECO:0000259" key="4">
    <source>
        <dbReference type="Pfam" id="PF21602"/>
    </source>
</evidence>
<sequence>MKETPRQKMIGMMYLVLTALLALQVSDALLQKFVLLNNSLEVANSSAVQKNNQTVEGIKAKVNDSPNPAQYADIIKQAQEVRKLSDVMVGELDDLKNTIIEKSGGIDPETGTYVGMKETEKVYEVMIGGKKDGLAYSLKTKLDNFVTKIASYGDKNTKFEPLALSGKEDPAVAKDANNKNKDFAELNFAETPVPAALATLSQKQSEIRRYESTVLGQLAEKVGIKDVKFDKILAMVSAKSNTVVAGMDYEAEMFIAAYSSGITPRMSFNGAGVPVRDGKGQIKFKAQGGQYDSRGLSKKTYTASISFNGPNGAETRTLNGEYFVLKPTYNIEAGSLPPLYLGCANKLSIVSPGLGALWQPSFSANGAEVIAAGGGKVTVVPSSASVELNINNGGILLGTEKFRVRRVPRPEVKIYGGGGTELNEKSGTSASGLRSIDARAIADESFKATNPEDAIYRVSETYVALVRGTKRVADITLQGGGSISSLAQSAQAGDRYYIEVKGVQRKNFKGTVENIPYQLVKNIPLN</sequence>
<dbReference type="Pfam" id="PF12081">
    <property type="entry name" value="GldM_1st"/>
    <property type="match status" value="1"/>
</dbReference>
<dbReference type="Proteomes" id="UP000524404">
    <property type="component" value="Unassembled WGS sequence"/>
</dbReference>
<dbReference type="NCBIfam" id="TIGR03517">
    <property type="entry name" value="GldM_gliding"/>
    <property type="match status" value="1"/>
</dbReference>
<keyword evidence="6" id="KW-1185">Reference proteome</keyword>
<evidence type="ECO:0000313" key="5">
    <source>
        <dbReference type="EMBL" id="MBB6005630.1"/>
    </source>
</evidence>
<name>A0A841EZ58_9BACT</name>
<protein>
    <submittedName>
        <fullName evidence="5">Gliding motility-associated protein GldM</fullName>
    </submittedName>
</protein>
<dbReference type="AlphaFoldDB" id="A0A841EZ58"/>
<feature type="domain" description="Gliding motility-associated protein GldM second immunoglobulin-like" evidence="4">
    <location>
        <begin position="329"/>
        <end position="405"/>
    </location>
</feature>
<dbReference type="InterPro" id="IPR019859">
    <property type="entry name" value="Motility-assoc_prot_GldM"/>
</dbReference>
<accession>A0A841EZ58</accession>
<feature type="domain" description="Gliding motility-associated protein GldM N-terminal" evidence="2">
    <location>
        <begin position="30"/>
        <end position="220"/>
    </location>
</feature>
<dbReference type="Pfam" id="PF21601">
    <property type="entry name" value="GldM_2nd"/>
    <property type="match status" value="1"/>
</dbReference>
<dbReference type="EMBL" id="JACHKT010000052">
    <property type="protein sequence ID" value="MBB6005630.1"/>
    <property type="molecule type" value="Genomic_DNA"/>
</dbReference>
<organism evidence="5 6">
    <name type="scientific">Arcicella rosea</name>
    <dbReference type="NCBI Taxonomy" id="502909"/>
    <lineage>
        <taxon>Bacteria</taxon>
        <taxon>Pseudomonadati</taxon>
        <taxon>Bacteroidota</taxon>
        <taxon>Cytophagia</taxon>
        <taxon>Cytophagales</taxon>
        <taxon>Flectobacillaceae</taxon>
        <taxon>Arcicella</taxon>
    </lineage>
</organism>
<dbReference type="InterPro" id="IPR022719">
    <property type="entry name" value="Motility-assoc_prot_GldM_C"/>
</dbReference>
<gene>
    <name evidence="5" type="ORF">HNP25_004304</name>
</gene>
<dbReference type="InterPro" id="IPR022720">
    <property type="entry name" value="Motility-assoc_prot_GldM_N"/>
</dbReference>
<evidence type="ECO:0000313" key="6">
    <source>
        <dbReference type="Proteomes" id="UP000524404"/>
    </source>
</evidence>
<dbReference type="Pfam" id="PF21602">
    <property type="entry name" value="GldM_3rd"/>
    <property type="match status" value="1"/>
</dbReference>
<evidence type="ECO:0000259" key="2">
    <source>
        <dbReference type="Pfam" id="PF12081"/>
    </source>
</evidence>